<dbReference type="SUPFAM" id="SSF52025">
    <property type="entry name" value="PA domain"/>
    <property type="match status" value="1"/>
</dbReference>
<comment type="caution">
    <text evidence="15">The sequence shown here is derived from an EMBL/GenBank/DDBJ whole genome shotgun (WGS) entry which is preliminary data.</text>
</comment>
<evidence type="ECO:0000256" key="10">
    <source>
        <dbReference type="SAM" id="MobiDB-lite"/>
    </source>
</evidence>
<dbReference type="Pfam" id="PF02225">
    <property type="entry name" value="PA"/>
    <property type="match status" value="1"/>
</dbReference>
<dbReference type="SUPFAM" id="SSF52743">
    <property type="entry name" value="Subtilisin-like"/>
    <property type="match status" value="1"/>
</dbReference>
<dbReference type="RefSeq" id="WP_205167931.1">
    <property type="nucleotide sequence ID" value="NZ_JAFBDZ010000001.1"/>
</dbReference>
<keyword evidence="16" id="KW-1185">Reference proteome</keyword>
<dbReference type="GO" id="GO:0006508">
    <property type="term" value="P:proteolysis"/>
    <property type="evidence" value="ECO:0007669"/>
    <property type="project" value="UniProtKB-KW"/>
</dbReference>
<keyword evidence="5 11" id="KW-0732">Signal</keyword>
<evidence type="ECO:0000256" key="7">
    <source>
        <dbReference type="ARBA" id="ARBA00022825"/>
    </source>
</evidence>
<evidence type="ECO:0000256" key="2">
    <source>
        <dbReference type="ARBA" id="ARBA00022512"/>
    </source>
</evidence>
<dbReference type="PANTHER" id="PTHR43806">
    <property type="entry name" value="PEPTIDASE S8"/>
    <property type="match status" value="1"/>
</dbReference>
<dbReference type="InterPro" id="IPR015500">
    <property type="entry name" value="Peptidase_S8_subtilisin-rel"/>
</dbReference>
<gene>
    <name evidence="15" type="ORF">JOC86_000223</name>
</gene>
<organism evidence="15 16">
    <name type="scientific">Rossellomorea pakistanensis</name>
    <dbReference type="NCBI Taxonomy" id="992288"/>
    <lineage>
        <taxon>Bacteria</taxon>
        <taxon>Bacillati</taxon>
        <taxon>Bacillota</taxon>
        <taxon>Bacilli</taxon>
        <taxon>Bacillales</taxon>
        <taxon>Bacillaceae</taxon>
        <taxon>Rossellomorea</taxon>
    </lineage>
</organism>
<keyword evidence="6 8" id="KW-0378">Hydrolase</keyword>
<dbReference type="Gene3D" id="3.40.50.200">
    <property type="entry name" value="Peptidase S8/S53 domain"/>
    <property type="match status" value="1"/>
</dbReference>
<evidence type="ECO:0000256" key="11">
    <source>
        <dbReference type="SAM" id="SignalP"/>
    </source>
</evidence>
<dbReference type="CDD" id="cd07474">
    <property type="entry name" value="Peptidases_S8_subtilisin_Vpr-like"/>
    <property type="match status" value="1"/>
</dbReference>
<dbReference type="InterPro" id="IPR023828">
    <property type="entry name" value="Peptidase_S8_Ser-AS"/>
</dbReference>
<keyword evidence="3" id="KW-0964">Secreted</keyword>
<dbReference type="Pfam" id="PF05922">
    <property type="entry name" value="Inhibitor_I9"/>
    <property type="match status" value="1"/>
</dbReference>
<proteinExistence type="inferred from homology"/>
<feature type="domain" description="Inhibitor I9" evidence="14">
    <location>
        <begin position="95"/>
        <end position="172"/>
    </location>
</feature>
<keyword evidence="7 8" id="KW-0720">Serine protease</keyword>
<dbReference type="InterPro" id="IPR000209">
    <property type="entry name" value="Peptidase_S8/S53_dom"/>
</dbReference>
<dbReference type="GO" id="GO:0008233">
    <property type="term" value="F:peptidase activity"/>
    <property type="evidence" value="ECO:0007669"/>
    <property type="project" value="UniProtKB-KW"/>
</dbReference>
<dbReference type="InterPro" id="IPR036852">
    <property type="entry name" value="Peptidase_S8/S53_dom_sf"/>
</dbReference>
<feature type="signal peptide" evidence="11">
    <location>
        <begin position="1"/>
        <end position="29"/>
    </location>
</feature>
<evidence type="ECO:0000256" key="3">
    <source>
        <dbReference type="ARBA" id="ARBA00022525"/>
    </source>
</evidence>
<dbReference type="PROSITE" id="PS00138">
    <property type="entry name" value="SUBTILASE_SER"/>
    <property type="match status" value="1"/>
</dbReference>
<accession>A0ABS2N753</accession>
<dbReference type="PRINTS" id="PR00723">
    <property type="entry name" value="SUBTILISIN"/>
</dbReference>
<evidence type="ECO:0000313" key="16">
    <source>
        <dbReference type="Proteomes" id="UP001646157"/>
    </source>
</evidence>
<dbReference type="PROSITE" id="PS00136">
    <property type="entry name" value="SUBTILASE_ASP"/>
    <property type="match status" value="1"/>
</dbReference>
<feature type="active site" description="Charge relay system" evidence="8">
    <location>
        <position position="215"/>
    </location>
</feature>
<feature type="domain" description="Peptidase S8/S53" evidence="12">
    <location>
        <begin position="206"/>
        <end position="650"/>
    </location>
</feature>
<dbReference type="InterPro" id="IPR046450">
    <property type="entry name" value="PA_dom_sf"/>
</dbReference>
<protein>
    <submittedName>
        <fullName evidence="15">Subtilisin family serine protease</fullName>
    </submittedName>
</protein>
<dbReference type="InterPro" id="IPR034213">
    <property type="entry name" value="S8_Vpr-like"/>
</dbReference>
<evidence type="ECO:0000256" key="4">
    <source>
        <dbReference type="ARBA" id="ARBA00022670"/>
    </source>
</evidence>
<sequence>MKKNYLLKSFSSLLVFMLIFTLLTPFASAEQVKSVETNERIMQMKAIIAEQQAILDQEPQLHPQLQNFSEKDNKKVDVIVQLSEPPVSLVKGKKEVKGRTLSASEKKEVKREVKSQQEKFEQQLEKKDVNYEKGFEYNDAFNGMSLQLEANEVNDLLKMEGVVSIEPDLKVHALEKPERNNPVGTHMAGSIPHLQIPKLWEMGYEGQGVKVAVLDTGIDYHHPEFEGVYKGGYNFVPHNGTDYSRPRANDDPYETTPLDRPDHRPEINERGSAFYTSHGTHVAGTIAAQGKNMYNIKGVAPKIELYAYRVLGAYGSGATSGIIAAIEKSVEEGMDIINLSLGGSNNSQIASDSIAINNATLAGVTAVIATGNSGPNRSTIGNPSTAALGIAVGNSTLPEESKKANVKVEAGTYHHESEVSMMSWIFGNDPKDSLTGTYDVVAIPGVGKEVDFSDIDVNGKVALISRGEIPFVDKIAAAKKAGAVAAIIHNNIDGAGPANVYLGNSFDSLPTFDMATDEGKALREALGANPGTVTLSGYTSDMTAGDKMNPSSSRGPSLPVFDIKPDVSAPGTNIMSTVPSYGKDNPDADYSTSYDRKTGTSMATPHIAGIAALLKSMHPDWTPFDIKVALSNTAKQLDTDKFDVFAQGSGLVQPLYAATAEALAYSLDTTISESKVIENVKGTITYGKVEPDPEKSQEIQKQIKVKNLKGSPSDYQVSVEVTGKPAGDMAAATVTVDKAEFTLEDEQMLNVTLNVPKGEGKAGDEIQGYLYISNGTTNLSLPFAADLSPPILSGLKDYSIEDYAISPNGDGKLDQTTLNYEFHNEHGMTFIELWDASNPEGGKYGDGYLGYMLSANKTTTGPKSLSFDGTYTDWSDFTVKQAPEGVYTIDIRASNPLGSPMYTTDYVGPVFVKNSAPKITFDPVEGEIEGNYEVKGDIDDKFIDFKATVEKVFDGKYDVNDKLTVTYEVKDKDGNVVEKNPVALNQDGSFSFALTELKPGENTVTLNVIDAVQNTASKEMKIMAEKPEEPVETATIVVNYEDIADQLNDKKAKEVVITLPSFTDEIINVKAEMSNSIITTLEQSKKSVVFKADQAQVKVNKKVIKQLSATASEKVFFNVNLEGTEAIPVTAKGAVVSDAYEFSFLTETNGEVHVVNNLDHHAVIKLPVNETEVKHSKGIDVFDAMTLKSLKAKYKSGVMEFKTKKLSKFVALKLNKKS</sequence>
<evidence type="ECO:0000259" key="13">
    <source>
        <dbReference type="Pfam" id="PF02225"/>
    </source>
</evidence>
<dbReference type="PANTHER" id="PTHR43806:SF65">
    <property type="entry name" value="SERINE PROTEASE APRX"/>
    <property type="match status" value="1"/>
</dbReference>
<dbReference type="PROSITE" id="PS51892">
    <property type="entry name" value="SUBTILASE"/>
    <property type="match status" value="1"/>
</dbReference>
<feature type="active site" description="Charge relay system" evidence="8">
    <location>
        <position position="601"/>
    </location>
</feature>
<evidence type="ECO:0000313" key="15">
    <source>
        <dbReference type="EMBL" id="MBM7583686.1"/>
    </source>
</evidence>
<dbReference type="EMBL" id="JAFBDZ010000001">
    <property type="protein sequence ID" value="MBM7583686.1"/>
    <property type="molecule type" value="Genomic_DNA"/>
</dbReference>
<feature type="region of interest" description="Disordered" evidence="10">
    <location>
        <begin position="240"/>
        <end position="265"/>
    </location>
</feature>
<dbReference type="Proteomes" id="UP001646157">
    <property type="component" value="Unassembled WGS sequence"/>
</dbReference>
<dbReference type="InterPro" id="IPR003137">
    <property type="entry name" value="PA_domain"/>
</dbReference>
<feature type="active site" description="Charge relay system" evidence="8">
    <location>
        <position position="278"/>
    </location>
</feature>
<keyword evidence="4 8" id="KW-0645">Protease</keyword>
<dbReference type="InterPro" id="IPR050131">
    <property type="entry name" value="Peptidase_S8_subtilisin-like"/>
</dbReference>
<dbReference type="Gene3D" id="3.50.30.30">
    <property type="match status" value="1"/>
</dbReference>
<dbReference type="PROSITE" id="PS00137">
    <property type="entry name" value="SUBTILASE_HIS"/>
    <property type="match status" value="1"/>
</dbReference>
<evidence type="ECO:0000256" key="1">
    <source>
        <dbReference type="ARBA" id="ARBA00011073"/>
    </source>
</evidence>
<reference evidence="15 16" key="1">
    <citation type="submission" date="2021-01" db="EMBL/GenBank/DDBJ databases">
        <title>Genomic Encyclopedia of Type Strains, Phase IV (KMG-IV): sequencing the most valuable type-strain genomes for metagenomic binning, comparative biology and taxonomic classification.</title>
        <authorList>
            <person name="Goeker M."/>
        </authorList>
    </citation>
    <scope>NUCLEOTIDE SEQUENCE [LARGE SCALE GENOMIC DNA]</scope>
    <source>
        <strain evidence="15 16">DSM 24834</strain>
    </source>
</reference>
<evidence type="ECO:0000256" key="5">
    <source>
        <dbReference type="ARBA" id="ARBA00022729"/>
    </source>
</evidence>
<dbReference type="Pfam" id="PF00082">
    <property type="entry name" value="Peptidase_S8"/>
    <property type="match status" value="1"/>
</dbReference>
<dbReference type="InterPro" id="IPR010259">
    <property type="entry name" value="S8pro/Inhibitor_I9"/>
</dbReference>
<evidence type="ECO:0000259" key="12">
    <source>
        <dbReference type="Pfam" id="PF00082"/>
    </source>
</evidence>
<evidence type="ECO:0000259" key="14">
    <source>
        <dbReference type="Pfam" id="PF05922"/>
    </source>
</evidence>
<name>A0ABS2N753_9BACI</name>
<evidence type="ECO:0000256" key="6">
    <source>
        <dbReference type="ARBA" id="ARBA00022801"/>
    </source>
</evidence>
<feature type="domain" description="PA" evidence="13">
    <location>
        <begin position="448"/>
        <end position="521"/>
    </location>
</feature>
<feature type="chain" id="PRO_5045913103" evidence="11">
    <location>
        <begin position="30"/>
        <end position="1218"/>
    </location>
</feature>
<evidence type="ECO:0000256" key="9">
    <source>
        <dbReference type="RuleBase" id="RU003355"/>
    </source>
</evidence>
<comment type="similarity">
    <text evidence="1 8 9">Belongs to the peptidase S8 family.</text>
</comment>
<keyword evidence="2" id="KW-0134">Cell wall</keyword>
<dbReference type="InterPro" id="IPR023827">
    <property type="entry name" value="Peptidase_S8_Asp-AS"/>
</dbReference>
<evidence type="ECO:0000256" key="8">
    <source>
        <dbReference type="PROSITE-ProRule" id="PRU01240"/>
    </source>
</evidence>
<dbReference type="InterPro" id="IPR022398">
    <property type="entry name" value="Peptidase_S8_His-AS"/>
</dbReference>